<dbReference type="Proteomes" id="UP001597282">
    <property type="component" value="Unassembled WGS sequence"/>
</dbReference>
<evidence type="ECO:0000313" key="1">
    <source>
        <dbReference type="EMBL" id="MFD1428111.1"/>
    </source>
</evidence>
<accession>A0ABW4CDV0</accession>
<dbReference type="RefSeq" id="WP_380166715.1">
    <property type="nucleotide sequence ID" value="NZ_JBHTNU010000018.1"/>
</dbReference>
<dbReference type="EMBL" id="JBHTNU010000018">
    <property type="protein sequence ID" value="MFD1428111.1"/>
    <property type="molecule type" value="Genomic_DNA"/>
</dbReference>
<comment type="caution">
    <text evidence="1">The sequence shown here is derived from an EMBL/GenBank/DDBJ whole genome shotgun (WGS) entry which is preliminary data.</text>
</comment>
<evidence type="ECO:0000313" key="2">
    <source>
        <dbReference type="Proteomes" id="UP001597282"/>
    </source>
</evidence>
<proteinExistence type="predicted"/>
<name>A0ABW4CDV0_9BACL</name>
<keyword evidence="2" id="KW-1185">Reference proteome</keyword>
<sequence length="113" mass="13078">MTTLLHSNMQVGDWVRGKTNEDELFQGYIESIQLKKGTVKIRVTQSDHQQMIGELAASTPDRIRLLEEMPPDQEGHLLNFIDLALSTKDRKWFMELTHTLEQVRITENNKLVS</sequence>
<gene>
    <name evidence="1" type="ORF">ACFQ4Y_14480</name>
</gene>
<organism evidence="1 2">
    <name type="scientific">Kroppenstedtia sanguinis</name>
    <dbReference type="NCBI Taxonomy" id="1380684"/>
    <lineage>
        <taxon>Bacteria</taxon>
        <taxon>Bacillati</taxon>
        <taxon>Bacillota</taxon>
        <taxon>Bacilli</taxon>
        <taxon>Bacillales</taxon>
        <taxon>Thermoactinomycetaceae</taxon>
        <taxon>Kroppenstedtia</taxon>
    </lineage>
</organism>
<reference evidence="2" key="1">
    <citation type="journal article" date="2019" name="Int. J. Syst. Evol. Microbiol.">
        <title>The Global Catalogue of Microorganisms (GCM) 10K type strain sequencing project: providing services to taxonomists for standard genome sequencing and annotation.</title>
        <authorList>
            <consortium name="The Broad Institute Genomics Platform"/>
            <consortium name="The Broad Institute Genome Sequencing Center for Infectious Disease"/>
            <person name="Wu L."/>
            <person name="Ma J."/>
        </authorList>
    </citation>
    <scope>NUCLEOTIDE SEQUENCE [LARGE SCALE GENOMIC DNA]</scope>
    <source>
        <strain evidence="2">S1</strain>
    </source>
</reference>
<protein>
    <submittedName>
        <fullName evidence="1">IDEAL domain-containing protein</fullName>
    </submittedName>
</protein>